<gene>
    <name evidence="1" type="ORF">EDD18DRAFT_1357533</name>
</gene>
<dbReference type="EMBL" id="JAUEPU010000028">
    <property type="protein sequence ID" value="KAK0492696.1"/>
    <property type="molecule type" value="Genomic_DNA"/>
</dbReference>
<evidence type="ECO:0000313" key="2">
    <source>
        <dbReference type="Proteomes" id="UP001175228"/>
    </source>
</evidence>
<accession>A0AA39PZN6</accession>
<comment type="caution">
    <text evidence="1">The sequence shown here is derived from an EMBL/GenBank/DDBJ whole genome shotgun (WGS) entry which is preliminary data.</text>
</comment>
<sequence>MQSMVTDLLEKERTALLSDEPIAGMREGITEAIMEGVRLDHEQQCLILLEKREHDPKYRSETEEAQLQATRRALYHDTLEWLKVIVHFFPGVHAVAGSVDAQHPETAKLPILSRLTPNQRAHDILAKIRELIIGQSYNT</sequence>
<reference evidence="1" key="1">
    <citation type="submission" date="2023-06" db="EMBL/GenBank/DDBJ databases">
        <authorList>
            <consortium name="Lawrence Berkeley National Laboratory"/>
            <person name="Ahrendt S."/>
            <person name="Sahu N."/>
            <person name="Indic B."/>
            <person name="Wong-Bajracharya J."/>
            <person name="Merenyi Z."/>
            <person name="Ke H.-M."/>
            <person name="Monk M."/>
            <person name="Kocsube S."/>
            <person name="Drula E."/>
            <person name="Lipzen A."/>
            <person name="Balint B."/>
            <person name="Henrissat B."/>
            <person name="Andreopoulos B."/>
            <person name="Martin F.M."/>
            <person name="Harder C.B."/>
            <person name="Rigling D."/>
            <person name="Ford K.L."/>
            <person name="Foster G.D."/>
            <person name="Pangilinan J."/>
            <person name="Papanicolaou A."/>
            <person name="Barry K."/>
            <person name="LaButti K."/>
            <person name="Viragh M."/>
            <person name="Koriabine M."/>
            <person name="Yan M."/>
            <person name="Riley R."/>
            <person name="Champramary S."/>
            <person name="Plett K.L."/>
            <person name="Tsai I.J."/>
            <person name="Slot J."/>
            <person name="Sipos G."/>
            <person name="Plett J."/>
            <person name="Nagy L.G."/>
            <person name="Grigoriev I.V."/>
        </authorList>
    </citation>
    <scope>NUCLEOTIDE SEQUENCE</scope>
    <source>
        <strain evidence="1">HWK02</strain>
    </source>
</reference>
<organism evidence="1 2">
    <name type="scientific">Armillaria luteobubalina</name>
    <dbReference type="NCBI Taxonomy" id="153913"/>
    <lineage>
        <taxon>Eukaryota</taxon>
        <taxon>Fungi</taxon>
        <taxon>Dikarya</taxon>
        <taxon>Basidiomycota</taxon>
        <taxon>Agaricomycotina</taxon>
        <taxon>Agaricomycetes</taxon>
        <taxon>Agaricomycetidae</taxon>
        <taxon>Agaricales</taxon>
        <taxon>Marasmiineae</taxon>
        <taxon>Physalacriaceae</taxon>
        <taxon>Armillaria</taxon>
    </lineage>
</organism>
<keyword evidence="2" id="KW-1185">Reference proteome</keyword>
<proteinExistence type="predicted"/>
<dbReference type="Proteomes" id="UP001175228">
    <property type="component" value="Unassembled WGS sequence"/>
</dbReference>
<name>A0AA39PZN6_9AGAR</name>
<evidence type="ECO:0000313" key="1">
    <source>
        <dbReference type="EMBL" id="KAK0492696.1"/>
    </source>
</evidence>
<protein>
    <submittedName>
        <fullName evidence="1">Uncharacterized protein</fullName>
    </submittedName>
</protein>
<dbReference type="AlphaFoldDB" id="A0AA39PZN6"/>